<evidence type="ECO:0008006" key="3">
    <source>
        <dbReference type="Google" id="ProtNLM"/>
    </source>
</evidence>
<dbReference type="Gene3D" id="3.40.50.300">
    <property type="entry name" value="P-loop containing nucleotide triphosphate hydrolases"/>
    <property type="match status" value="1"/>
</dbReference>
<comment type="caution">
    <text evidence="1">The sequence shown here is derived from an EMBL/GenBank/DDBJ whole genome shotgun (WGS) entry which is preliminary data.</text>
</comment>
<dbReference type="SUPFAM" id="SSF52540">
    <property type="entry name" value="P-loop containing nucleoside triphosphate hydrolases"/>
    <property type="match status" value="1"/>
</dbReference>
<gene>
    <name evidence="1" type="ORF">GAN59_18735</name>
</gene>
<dbReference type="EMBL" id="WCRS01000016">
    <property type="protein sequence ID" value="KAB4470855.1"/>
    <property type="molecule type" value="Genomic_DNA"/>
</dbReference>
<reference evidence="1 2" key="1">
    <citation type="journal article" date="2019" name="Nat. Med.">
        <title>A library of human gut bacterial isolates paired with longitudinal multiomics data enables mechanistic microbiome research.</title>
        <authorList>
            <person name="Poyet M."/>
            <person name="Groussin M."/>
            <person name="Gibbons S.M."/>
            <person name="Avila-Pacheco J."/>
            <person name="Jiang X."/>
            <person name="Kearney S.M."/>
            <person name="Perrotta A.R."/>
            <person name="Berdy B."/>
            <person name="Zhao S."/>
            <person name="Lieberman T.D."/>
            <person name="Swanson P.K."/>
            <person name="Smith M."/>
            <person name="Roesemann S."/>
            <person name="Alexander J.E."/>
            <person name="Rich S.A."/>
            <person name="Livny J."/>
            <person name="Vlamakis H."/>
            <person name="Clish C."/>
            <person name="Bullock K."/>
            <person name="Deik A."/>
            <person name="Scott J."/>
            <person name="Pierce K.A."/>
            <person name="Xavier R.J."/>
            <person name="Alm E.J."/>
        </authorList>
    </citation>
    <scope>NUCLEOTIDE SEQUENCE [LARGE SCALE GENOMIC DNA]</scope>
    <source>
        <strain evidence="1 2">BIOML-A156</strain>
    </source>
</reference>
<dbReference type="Proteomes" id="UP000488521">
    <property type="component" value="Unassembled WGS sequence"/>
</dbReference>
<dbReference type="RefSeq" id="WP_118201990.1">
    <property type="nucleotide sequence ID" value="NZ_CAXTFL010000017.1"/>
</dbReference>
<organism evidence="1 2">
    <name type="scientific">Bacteroides thetaiotaomicron</name>
    <dbReference type="NCBI Taxonomy" id="818"/>
    <lineage>
        <taxon>Bacteria</taxon>
        <taxon>Pseudomonadati</taxon>
        <taxon>Bacteroidota</taxon>
        <taxon>Bacteroidia</taxon>
        <taxon>Bacteroidales</taxon>
        <taxon>Bacteroidaceae</taxon>
        <taxon>Bacteroides</taxon>
    </lineage>
</organism>
<evidence type="ECO:0000313" key="1">
    <source>
        <dbReference type="EMBL" id="KAB4470855.1"/>
    </source>
</evidence>
<dbReference type="InterPro" id="IPR027417">
    <property type="entry name" value="P-loop_NTPase"/>
</dbReference>
<accession>A0A6I0SBE8</accession>
<evidence type="ECO:0000313" key="2">
    <source>
        <dbReference type="Proteomes" id="UP000488521"/>
    </source>
</evidence>
<name>A0A6I0SBE8_BACT4</name>
<proteinExistence type="predicted"/>
<dbReference type="CDD" id="cd18785">
    <property type="entry name" value="SF2_C"/>
    <property type="match status" value="1"/>
</dbReference>
<dbReference type="AlphaFoldDB" id="A0A6I0SBE8"/>
<sequence length="160" mass="18015">MQILQRIADDNYRNRLIVTEVCKALDDGRSPIVLTSLTSHVEILSAMLADSCKNVITLVGSESVKEKRMKMERLQNVSKEEALVIIATGKYVGEGFDCSRLDTLFLALPVSWKGIVAQYAGRLHRDYPGKKIVQVYDYIDIHVPICDVQTAVERLCVCWV</sequence>
<protein>
    <recommendedName>
        <fullName evidence="3">Helicase C-terminal domain-containing protein</fullName>
    </recommendedName>
</protein>